<evidence type="ECO:0000259" key="8">
    <source>
        <dbReference type="Pfam" id="PF02687"/>
    </source>
</evidence>
<dbReference type="KEGG" id="pgm:PGRAT_15005"/>
<evidence type="ECO:0000313" key="10">
    <source>
        <dbReference type="EMBL" id="AIQ68780.1"/>
    </source>
</evidence>
<evidence type="ECO:0000256" key="3">
    <source>
        <dbReference type="ARBA" id="ARBA00022692"/>
    </source>
</evidence>
<evidence type="ECO:0000259" key="9">
    <source>
        <dbReference type="Pfam" id="PF12704"/>
    </source>
</evidence>
<dbReference type="GO" id="GO:0022857">
    <property type="term" value="F:transmembrane transporter activity"/>
    <property type="evidence" value="ECO:0007669"/>
    <property type="project" value="TreeGrafter"/>
</dbReference>
<feature type="domain" description="ABC3 transporter permease C-terminal" evidence="8">
    <location>
        <begin position="331"/>
        <end position="454"/>
    </location>
</feature>
<feature type="domain" description="MacB-like periplasmic core" evidence="9">
    <location>
        <begin position="21"/>
        <end position="148"/>
    </location>
</feature>
<dbReference type="GO" id="GO:0005886">
    <property type="term" value="C:plasma membrane"/>
    <property type="evidence" value="ECO:0007669"/>
    <property type="project" value="UniProtKB-SubCell"/>
</dbReference>
<dbReference type="OrthoDB" id="9770099at2"/>
<keyword evidence="4 7" id="KW-1133">Transmembrane helix</keyword>
<organism evidence="10 11">
    <name type="scientific">Paenibacillus graminis</name>
    <dbReference type="NCBI Taxonomy" id="189425"/>
    <lineage>
        <taxon>Bacteria</taxon>
        <taxon>Bacillati</taxon>
        <taxon>Bacillota</taxon>
        <taxon>Bacilli</taxon>
        <taxon>Bacillales</taxon>
        <taxon>Paenibacillaceae</taxon>
        <taxon>Paenibacillus</taxon>
    </lineage>
</organism>
<protein>
    <submittedName>
        <fullName evidence="10">ABC transporter permease</fullName>
    </submittedName>
</protein>
<accession>A0A089M8U5</accession>
<evidence type="ECO:0000256" key="6">
    <source>
        <dbReference type="ARBA" id="ARBA00038076"/>
    </source>
</evidence>
<keyword evidence="3 7" id="KW-0812">Transmembrane</keyword>
<feature type="transmembrane region" description="Helical" evidence="7">
    <location>
        <begin position="428"/>
        <end position="451"/>
    </location>
</feature>
<evidence type="ECO:0000256" key="1">
    <source>
        <dbReference type="ARBA" id="ARBA00004651"/>
    </source>
</evidence>
<proteinExistence type="inferred from homology"/>
<dbReference type="Proteomes" id="UP000029500">
    <property type="component" value="Chromosome"/>
</dbReference>
<feature type="transmembrane region" description="Helical" evidence="7">
    <location>
        <begin position="20"/>
        <end position="41"/>
    </location>
</feature>
<dbReference type="Pfam" id="PF12704">
    <property type="entry name" value="MacB_PCD"/>
    <property type="match status" value="1"/>
</dbReference>
<feature type="transmembrane region" description="Helical" evidence="7">
    <location>
        <begin position="326"/>
        <end position="350"/>
    </location>
</feature>
<reference evidence="10 11" key="1">
    <citation type="submission" date="2014-08" db="EMBL/GenBank/DDBJ databases">
        <title>Comparative genomics of the Paenibacillus odorifer group.</title>
        <authorList>
            <person name="den Bakker H.C."/>
            <person name="Tsai Y.-C."/>
            <person name="Martin N."/>
            <person name="Korlach J."/>
            <person name="Wiedmann M."/>
        </authorList>
    </citation>
    <scope>NUCLEOTIDE SEQUENCE [LARGE SCALE GENOMIC DNA]</scope>
    <source>
        <strain evidence="10 11">DSM 15220</strain>
    </source>
</reference>
<dbReference type="PANTHER" id="PTHR30572">
    <property type="entry name" value="MEMBRANE COMPONENT OF TRANSPORTER-RELATED"/>
    <property type="match status" value="1"/>
</dbReference>
<dbReference type="EMBL" id="CP009287">
    <property type="protein sequence ID" value="AIQ68780.1"/>
    <property type="molecule type" value="Genomic_DNA"/>
</dbReference>
<dbReference type="eggNOG" id="COG0577">
    <property type="taxonomic scope" value="Bacteria"/>
</dbReference>
<gene>
    <name evidence="10" type="ORF">PGRAT_15005</name>
</gene>
<dbReference type="RefSeq" id="WP_025705370.1">
    <property type="nucleotide sequence ID" value="NZ_CP009287.1"/>
</dbReference>
<dbReference type="PROSITE" id="PS51257">
    <property type="entry name" value="PROKAR_LIPOPROTEIN"/>
    <property type="match status" value="1"/>
</dbReference>
<evidence type="ECO:0000313" key="11">
    <source>
        <dbReference type="Proteomes" id="UP000029500"/>
    </source>
</evidence>
<evidence type="ECO:0000256" key="4">
    <source>
        <dbReference type="ARBA" id="ARBA00022989"/>
    </source>
</evidence>
<dbReference type="AlphaFoldDB" id="A0A089M8U5"/>
<evidence type="ECO:0000256" key="7">
    <source>
        <dbReference type="SAM" id="Phobius"/>
    </source>
</evidence>
<keyword evidence="5 7" id="KW-0472">Membrane</keyword>
<sequence>MRILDVTRLAWGQIKRRKVVTGLCMLGLSIGCSAIVVALSLGDSVQSYVSREVTAQFKMDEITVMPNEGVSQGGGPTATKTGANSNVGKLTEQKLDIIRGLKHVTAAAPFQDAGYFELLTADNKISNFNLVVTDLSLLTKYDFSFQQGVPSKQIGSIVLNYGATIGLMDIETQKKLMESLSSNSYDPEVMRQYDELSRMPSNLYRQQVQFRHSDYETSTGGVKSYLSSQLQVAGILKKADGMSADQAMYDKKIYVSQETYDRLKDEFNIKPEKPEMGQTYNQALIRVDSQDNLPQVETLIKKLTLNTSNNLFQLEQLKSQFAMFKMVALGVGGFILIIASISIIVAMTMSTHQRRRQIGIMKVLGSNMRQIRIMFIMEAALLGFMGGVLGIGFSYLIVEGINKLVSSSGQMTMGTGESLVVSIPLNTIPLGIVFAVITGVLSGIYPAISAARTNALTAIKRD</sequence>
<keyword evidence="11" id="KW-1185">Reference proteome</keyword>
<feature type="transmembrane region" description="Helical" evidence="7">
    <location>
        <begin position="371"/>
        <end position="398"/>
    </location>
</feature>
<evidence type="ECO:0000256" key="2">
    <source>
        <dbReference type="ARBA" id="ARBA00022475"/>
    </source>
</evidence>
<dbReference type="HOGENOM" id="CLU_000604_8_7_9"/>
<dbReference type="Pfam" id="PF02687">
    <property type="entry name" value="FtsX"/>
    <property type="match status" value="1"/>
</dbReference>
<comment type="subcellular location">
    <subcellularLocation>
        <location evidence="1">Cell membrane</location>
        <topology evidence="1">Multi-pass membrane protein</topology>
    </subcellularLocation>
</comment>
<dbReference type="InterPro" id="IPR003838">
    <property type="entry name" value="ABC3_permease_C"/>
</dbReference>
<name>A0A089M8U5_9BACL</name>
<keyword evidence="2" id="KW-1003">Cell membrane</keyword>
<dbReference type="InterPro" id="IPR025857">
    <property type="entry name" value="MacB_PCD"/>
</dbReference>
<comment type="similarity">
    <text evidence="6">Belongs to the ABC-4 integral membrane protein family.</text>
</comment>
<dbReference type="STRING" id="189425.PGRAT_15005"/>
<evidence type="ECO:0000256" key="5">
    <source>
        <dbReference type="ARBA" id="ARBA00023136"/>
    </source>
</evidence>
<dbReference type="PANTHER" id="PTHR30572:SF4">
    <property type="entry name" value="ABC TRANSPORTER PERMEASE YTRF"/>
    <property type="match status" value="1"/>
</dbReference>
<dbReference type="InterPro" id="IPR050250">
    <property type="entry name" value="Macrolide_Exporter_MacB"/>
</dbReference>